<dbReference type="SMART" id="SM00530">
    <property type="entry name" value="HTH_XRE"/>
    <property type="match status" value="1"/>
</dbReference>
<dbReference type="PROSITE" id="PS50943">
    <property type="entry name" value="HTH_CROC1"/>
    <property type="match status" value="1"/>
</dbReference>
<evidence type="ECO:0000256" key="2">
    <source>
        <dbReference type="SAM" id="Phobius"/>
    </source>
</evidence>
<reference evidence="4" key="2">
    <citation type="submission" date="2021-04" db="EMBL/GenBank/DDBJ databases">
        <authorList>
            <person name="Gilroy R."/>
        </authorList>
    </citation>
    <scope>NUCLEOTIDE SEQUENCE</scope>
    <source>
        <strain evidence="4">CHK33-5263</strain>
    </source>
</reference>
<dbReference type="EMBL" id="DXBS01000017">
    <property type="protein sequence ID" value="HIZ23995.1"/>
    <property type="molecule type" value="Genomic_DNA"/>
</dbReference>
<accession>A0A9D2DVR7</accession>
<keyword evidence="2" id="KW-0472">Membrane</keyword>
<evidence type="ECO:0000313" key="5">
    <source>
        <dbReference type="Proteomes" id="UP000824044"/>
    </source>
</evidence>
<feature type="transmembrane region" description="Helical" evidence="2">
    <location>
        <begin position="181"/>
        <end position="200"/>
    </location>
</feature>
<protein>
    <submittedName>
        <fullName evidence="4">Helix-turn-helix domain-containing protein</fullName>
    </submittedName>
</protein>
<reference evidence="4" key="1">
    <citation type="journal article" date="2021" name="PeerJ">
        <title>Extensive microbial diversity within the chicken gut microbiome revealed by metagenomics and culture.</title>
        <authorList>
            <person name="Gilroy R."/>
            <person name="Ravi A."/>
            <person name="Getino M."/>
            <person name="Pursley I."/>
            <person name="Horton D.L."/>
            <person name="Alikhan N.F."/>
            <person name="Baker D."/>
            <person name="Gharbi K."/>
            <person name="Hall N."/>
            <person name="Watson M."/>
            <person name="Adriaenssens E.M."/>
            <person name="Foster-Nyarko E."/>
            <person name="Jarju S."/>
            <person name="Secka A."/>
            <person name="Antonio M."/>
            <person name="Oren A."/>
            <person name="Chaudhuri R.R."/>
            <person name="La Ragione R."/>
            <person name="Hildebrand F."/>
            <person name="Pallen M.J."/>
        </authorList>
    </citation>
    <scope>NUCLEOTIDE SEQUENCE</scope>
    <source>
        <strain evidence="4">CHK33-5263</strain>
    </source>
</reference>
<sequence length="210" mass="23931">MEDQDQLAVTIGKNIMRLRRMANMTQLELAEKINYSDKSVSKWEQGNGIPDVRILVQLADLFNVSVDDLVREHADAPVMPRRTRLFRRIIIMLLSVGLCWLVAVVAFVFTGIGLGHFNGVWLAFLYAVPASAIVVLVFSCIWHYPWVRISAVTVLIWTVLACIHLTALVCGLDFDAVPVNYIYLIGVPLQILSLIFYFPWKRLRNPFEKN</sequence>
<dbReference type="CDD" id="cd00093">
    <property type="entry name" value="HTH_XRE"/>
    <property type="match status" value="1"/>
</dbReference>
<dbReference type="Proteomes" id="UP000824044">
    <property type="component" value="Unassembled WGS sequence"/>
</dbReference>
<dbReference type="SUPFAM" id="SSF47413">
    <property type="entry name" value="lambda repressor-like DNA-binding domains"/>
    <property type="match status" value="1"/>
</dbReference>
<proteinExistence type="predicted"/>
<evidence type="ECO:0000259" key="3">
    <source>
        <dbReference type="PROSITE" id="PS50943"/>
    </source>
</evidence>
<feature type="transmembrane region" description="Helical" evidence="2">
    <location>
        <begin position="149"/>
        <end position="169"/>
    </location>
</feature>
<keyword evidence="2" id="KW-1133">Transmembrane helix</keyword>
<keyword evidence="1" id="KW-0238">DNA-binding</keyword>
<comment type="caution">
    <text evidence="4">The sequence shown here is derived from an EMBL/GenBank/DDBJ whole genome shotgun (WGS) entry which is preliminary data.</text>
</comment>
<feature type="domain" description="HTH cro/C1-type" evidence="3">
    <location>
        <begin position="15"/>
        <end position="69"/>
    </location>
</feature>
<dbReference type="GO" id="GO:0003677">
    <property type="term" value="F:DNA binding"/>
    <property type="evidence" value="ECO:0007669"/>
    <property type="project" value="UniProtKB-KW"/>
</dbReference>
<keyword evidence="2" id="KW-0812">Transmembrane</keyword>
<dbReference type="Pfam" id="PF01381">
    <property type="entry name" value="HTH_3"/>
    <property type="match status" value="1"/>
</dbReference>
<dbReference type="PANTHER" id="PTHR46558:SF11">
    <property type="entry name" value="HTH-TYPE TRANSCRIPTIONAL REGULATOR XRE"/>
    <property type="match status" value="1"/>
</dbReference>
<feature type="transmembrane region" description="Helical" evidence="2">
    <location>
        <begin position="120"/>
        <end position="142"/>
    </location>
</feature>
<organism evidence="4 5">
    <name type="scientific">Candidatus Gallimonas intestinigallinarum</name>
    <dbReference type="NCBI Taxonomy" id="2838604"/>
    <lineage>
        <taxon>Bacteria</taxon>
        <taxon>Bacillati</taxon>
        <taxon>Bacillota</taxon>
        <taxon>Clostridia</taxon>
        <taxon>Candidatus Gallimonas</taxon>
    </lineage>
</organism>
<dbReference type="InterPro" id="IPR010982">
    <property type="entry name" value="Lambda_DNA-bd_dom_sf"/>
</dbReference>
<dbReference type="Gene3D" id="1.10.260.40">
    <property type="entry name" value="lambda repressor-like DNA-binding domains"/>
    <property type="match status" value="1"/>
</dbReference>
<evidence type="ECO:0000256" key="1">
    <source>
        <dbReference type="ARBA" id="ARBA00023125"/>
    </source>
</evidence>
<gene>
    <name evidence="4" type="ORF">H9812_00750</name>
</gene>
<evidence type="ECO:0000313" key="4">
    <source>
        <dbReference type="EMBL" id="HIZ23995.1"/>
    </source>
</evidence>
<name>A0A9D2DVR7_9FIRM</name>
<dbReference type="InterPro" id="IPR001387">
    <property type="entry name" value="Cro/C1-type_HTH"/>
</dbReference>
<dbReference type="AlphaFoldDB" id="A0A9D2DVR7"/>
<feature type="transmembrane region" description="Helical" evidence="2">
    <location>
        <begin position="89"/>
        <end position="114"/>
    </location>
</feature>
<dbReference type="PANTHER" id="PTHR46558">
    <property type="entry name" value="TRACRIPTIONAL REGULATORY PROTEIN-RELATED-RELATED"/>
    <property type="match status" value="1"/>
</dbReference>